<dbReference type="SFLD" id="SFLDG00358">
    <property type="entry name" value="Main_(cytGST)"/>
    <property type="match status" value="1"/>
</dbReference>
<dbReference type="PRINTS" id="PR01625">
    <property type="entry name" value="GSTRNSFRASEO"/>
</dbReference>
<dbReference type="SUPFAM" id="SSF52833">
    <property type="entry name" value="Thioredoxin-like"/>
    <property type="match status" value="1"/>
</dbReference>
<keyword evidence="5" id="KW-1185">Reference proteome</keyword>
<evidence type="ECO:0000259" key="3">
    <source>
        <dbReference type="PROSITE" id="PS50405"/>
    </source>
</evidence>
<dbReference type="AlphaFoldDB" id="A0AAV1CRU2"/>
<sequence>MKAFNLLRHSVPKLRGTLFYRSVPEVRPPVLSPTSDPPAVFDGTTRLYMSYTCPFAHRAWITRNVKGLKETIKLVPIDLNNKPAWYKEKVYPDNKVPALEHNGKVIGESIDLVKYIDKNFDGPALLPVDPEKQEFTEELIQYSDTFMKAVYTAWKGADPITEAGSAFDHLETALQKFADGPFFLGESISVADIVYAPFIERFRGYFGNELKYEITSGRPNLAAWVEAMEKIDAYTETKCDIDVFIQLINAHVLGKK</sequence>
<keyword evidence="1" id="KW-0560">Oxidoreductase</keyword>
<dbReference type="SUPFAM" id="SSF47616">
    <property type="entry name" value="GST C-terminal domain-like"/>
    <property type="match status" value="1"/>
</dbReference>
<dbReference type="InterPro" id="IPR036282">
    <property type="entry name" value="Glutathione-S-Trfase_C_sf"/>
</dbReference>
<dbReference type="InterPro" id="IPR040079">
    <property type="entry name" value="Glutathione_S-Trfase"/>
</dbReference>
<evidence type="ECO:0000313" key="5">
    <source>
        <dbReference type="Proteomes" id="UP001161247"/>
    </source>
</evidence>
<evidence type="ECO:0000256" key="1">
    <source>
        <dbReference type="ARBA" id="ARBA00023002"/>
    </source>
</evidence>
<dbReference type="SFLD" id="SFLDS00019">
    <property type="entry name" value="Glutathione_Transferase_(cytos"/>
    <property type="match status" value="1"/>
</dbReference>
<dbReference type="FunFam" id="3.40.30.10:FF:000091">
    <property type="entry name" value="Glutathione S-transferase L2, chloroplastic"/>
    <property type="match status" value="1"/>
</dbReference>
<dbReference type="PANTHER" id="PTHR44328">
    <property type="entry name" value="GLUTATHIONE S-TRANSFERASE L1"/>
    <property type="match status" value="1"/>
</dbReference>
<proteinExistence type="predicted"/>
<reference evidence="4" key="1">
    <citation type="submission" date="2023-03" db="EMBL/GenBank/DDBJ databases">
        <authorList>
            <person name="Julca I."/>
        </authorList>
    </citation>
    <scope>NUCLEOTIDE SEQUENCE</scope>
</reference>
<dbReference type="InterPro" id="IPR004045">
    <property type="entry name" value="Glutathione_S-Trfase_N"/>
</dbReference>
<organism evidence="4 5">
    <name type="scientific">Oldenlandia corymbosa var. corymbosa</name>
    <dbReference type="NCBI Taxonomy" id="529605"/>
    <lineage>
        <taxon>Eukaryota</taxon>
        <taxon>Viridiplantae</taxon>
        <taxon>Streptophyta</taxon>
        <taxon>Embryophyta</taxon>
        <taxon>Tracheophyta</taxon>
        <taxon>Spermatophyta</taxon>
        <taxon>Magnoliopsida</taxon>
        <taxon>eudicotyledons</taxon>
        <taxon>Gunneridae</taxon>
        <taxon>Pentapetalae</taxon>
        <taxon>asterids</taxon>
        <taxon>lamiids</taxon>
        <taxon>Gentianales</taxon>
        <taxon>Rubiaceae</taxon>
        <taxon>Rubioideae</taxon>
        <taxon>Spermacoceae</taxon>
        <taxon>Hedyotis-Oldenlandia complex</taxon>
        <taxon>Oldenlandia</taxon>
    </lineage>
</organism>
<dbReference type="Proteomes" id="UP001161247">
    <property type="component" value="Chromosome 3"/>
</dbReference>
<protein>
    <submittedName>
        <fullName evidence="4">OLC1v1034690C1</fullName>
    </submittedName>
</protein>
<dbReference type="Gene3D" id="3.40.30.10">
    <property type="entry name" value="Glutaredoxin"/>
    <property type="match status" value="1"/>
</dbReference>
<dbReference type="Pfam" id="PF13417">
    <property type="entry name" value="GST_N_3"/>
    <property type="match status" value="1"/>
</dbReference>
<evidence type="ECO:0000313" key="4">
    <source>
        <dbReference type="EMBL" id="CAI9098107.1"/>
    </source>
</evidence>
<dbReference type="PROSITE" id="PS50405">
    <property type="entry name" value="GST_CTER"/>
    <property type="match status" value="1"/>
</dbReference>
<dbReference type="PROSITE" id="PS50404">
    <property type="entry name" value="GST_NTER"/>
    <property type="match status" value="1"/>
</dbReference>
<dbReference type="InterPro" id="IPR005442">
    <property type="entry name" value="GST_omega"/>
</dbReference>
<dbReference type="GO" id="GO:0005737">
    <property type="term" value="C:cytoplasm"/>
    <property type="evidence" value="ECO:0007669"/>
    <property type="project" value="InterPro"/>
</dbReference>
<dbReference type="Pfam" id="PF13410">
    <property type="entry name" value="GST_C_2"/>
    <property type="match status" value="1"/>
</dbReference>
<dbReference type="GO" id="GO:0045174">
    <property type="term" value="F:glutathione dehydrogenase (ascorbate) activity"/>
    <property type="evidence" value="ECO:0007669"/>
    <property type="project" value="UniProtKB-ARBA"/>
</dbReference>
<dbReference type="InterPro" id="IPR044629">
    <property type="entry name" value="GSTL1/2/3"/>
</dbReference>
<dbReference type="EMBL" id="OX459120">
    <property type="protein sequence ID" value="CAI9098107.1"/>
    <property type="molecule type" value="Genomic_DNA"/>
</dbReference>
<feature type="domain" description="GST N-terminal" evidence="2">
    <location>
        <begin position="43"/>
        <end position="124"/>
    </location>
</feature>
<accession>A0AAV1CRU2</accession>
<evidence type="ECO:0000259" key="2">
    <source>
        <dbReference type="PROSITE" id="PS50404"/>
    </source>
</evidence>
<dbReference type="Gene3D" id="1.20.1050.10">
    <property type="match status" value="1"/>
</dbReference>
<dbReference type="InterPro" id="IPR036249">
    <property type="entry name" value="Thioredoxin-like_sf"/>
</dbReference>
<feature type="domain" description="GST C-terminal" evidence="3">
    <location>
        <begin position="129"/>
        <end position="252"/>
    </location>
</feature>
<dbReference type="InterPro" id="IPR010987">
    <property type="entry name" value="Glutathione-S-Trfase_C-like"/>
</dbReference>
<gene>
    <name evidence="4" type="ORF">OLC1_LOCUS8413</name>
</gene>
<dbReference type="GO" id="GO:0004364">
    <property type="term" value="F:glutathione transferase activity"/>
    <property type="evidence" value="ECO:0007669"/>
    <property type="project" value="InterPro"/>
</dbReference>
<dbReference type="PANTHER" id="PTHR44328:SF16">
    <property type="entry name" value="PROTEIN IN2-1 HOMOLOG B"/>
    <property type="match status" value="1"/>
</dbReference>
<name>A0AAV1CRU2_OLDCO</name>